<dbReference type="GO" id="GO:0005886">
    <property type="term" value="C:plasma membrane"/>
    <property type="evidence" value="ECO:0007669"/>
    <property type="project" value="TreeGrafter"/>
</dbReference>
<dbReference type="AlphaFoldDB" id="A0A1E8FDA2"/>
<dbReference type="Proteomes" id="UP000176037">
    <property type="component" value="Unassembled WGS sequence"/>
</dbReference>
<dbReference type="GO" id="GO:0046872">
    <property type="term" value="F:metal ion binding"/>
    <property type="evidence" value="ECO:0007669"/>
    <property type="project" value="UniProtKB-KW"/>
</dbReference>
<evidence type="ECO:0000256" key="1">
    <source>
        <dbReference type="ARBA" id="ARBA00001947"/>
    </source>
</evidence>
<evidence type="ECO:0000256" key="3">
    <source>
        <dbReference type="ARBA" id="ARBA00022670"/>
    </source>
</evidence>
<dbReference type="PANTHER" id="PTHR11733:SF167">
    <property type="entry name" value="FI17812P1-RELATED"/>
    <property type="match status" value="1"/>
</dbReference>
<reference evidence="12 13" key="1">
    <citation type="submission" date="2016-09" db="EMBL/GenBank/DDBJ databases">
        <title>Alteromonas lipolytica, a new species isolated from sea water.</title>
        <authorList>
            <person name="Wu Y.-H."/>
            <person name="Cheng H."/>
            <person name="Xu X.-W."/>
        </authorList>
    </citation>
    <scope>NUCLEOTIDE SEQUENCE [LARGE SCALE GENOMIC DNA]</scope>
    <source>
        <strain evidence="12 13">JW12</strain>
    </source>
</reference>
<dbReference type="GO" id="GO:0016485">
    <property type="term" value="P:protein processing"/>
    <property type="evidence" value="ECO:0007669"/>
    <property type="project" value="TreeGrafter"/>
</dbReference>
<evidence type="ECO:0000256" key="8">
    <source>
        <dbReference type="SAM" id="MobiDB-lite"/>
    </source>
</evidence>
<dbReference type="GO" id="GO:0004222">
    <property type="term" value="F:metalloendopeptidase activity"/>
    <property type="evidence" value="ECO:0007669"/>
    <property type="project" value="InterPro"/>
</dbReference>
<keyword evidence="7" id="KW-0482">Metalloprotease</keyword>
<feature type="compositionally biased region" description="Low complexity" evidence="8">
    <location>
        <begin position="25"/>
        <end position="41"/>
    </location>
</feature>
<evidence type="ECO:0000313" key="13">
    <source>
        <dbReference type="Proteomes" id="UP000176037"/>
    </source>
</evidence>
<dbReference type="STRING" id="1856405.BFC17_04175"/>
<evidence type="ECO:0000256" key="2">
    <source>
        <dbReference type="ARBA" id="ARBA00007357"/>
    </source>
</evidence>
<keyword evidence="5" id="KW-0378">Hydrolase</keyword>
<evidence type="ECO:0000259" key="11">
    <source>
        <dbReference type="Pfam" id="PF05649"/>
    </source>
</evidence>
<dbReference type="InterPro" id="IPR018497">
    <property type="entry name" value="Peptidase_M13_C"/>
</dbReference>
<evidence type="ECO:0000256" key="6">
    <source>
        <dbReference type="ARBA" id="ARBA00022833"/>
    </source>
</evidence>
<feature type="chain" id="PRO_5009214159" evidence="9">
    <location>
        <begin position="26"/>
        <end position="692"/>
    </location>
</feature>
<evidence type="ECO:0000256" key="4">
    <source>
        <dbReference type="ARBA" id="ARBA00022723"/>
    </source>
</evidence>
<dbReference type="OrthoDB" id="9775677at2"/>
<feature type="signal peptide" evidence="9">
    <location>
        <begin position="1"/>
        <end position="25"/>
    </location>
</feature>
<name>A0A1E8FDA2_9ALTE</name>
<dbReference type="EMBL" id="MJIC01000015">
    <property type="protein sequence ID" value="OFI33463.1"/>
    <property type="molecule type" value="Genomic_DNA"/>
</dbReference>
<sequence>MNRLSMLSPLLLALALTGCSKPEEATTPAATETTSDSTASGAAEVGTWGIDLDQMNTAIRPGQDFNKYVNGHWMETFEIPSDQSRYGVFMALRERSTEQVKDIIESLREESGAPGSLVQKVGSYYGTWMNVEALNDKGTTPIEPWLAEIAAIKSSDDLVNFVASLHHASPIGFGTFPDPADTTRYTAGIWQSGLGMPDRDYYLKDEEKFVKYQQAYKDYMVKVMTLAGISDAEAKAQSIYQIEYELAKVHWSREESRDIKKIYNPMTPAELKTLAPEFDWQAMFAKLGLSEIESFVVMQPDAIQASATLLQEIPVERWKEYLTFHFIDANAALLTAETDQAQFDFYSTTLRGVPDQRARWKRGSDLVNRNLGEAVGKIYVDRHFPPAAKKQMDDLVKNLRIAFEARIKDNTWMDDETKQQALLKLSTFEPHIGYTNKWINYDKLNIVEGDMVGNAARITEFMWQQDVDKLGGPVDREQWPYPPQTVNASYNPLMNQITFPAGILQPPFFDMNADPAVNYGAIGAVIGHEIGHGFDDQGRRFDELGKIRDWWTGTADENFKLRSDKLVAQYDTFSPIEGQNVNGRLTLGENIGDLGGLEMAYSAYQLHKEKHGEPPVLDGFTGDQRFFMAWAQVWRMKIRDDALRQQLLSDPHSPAQYRVNGVVRNMDAWYSAFNVTEDDLMYLPPEERVSIW</sequence>
<dbReference type="InterPro" id="IPR008753">
    <property type="entry name" value="Peptidase_M13_N"/>
</dbReference>
<comment type="cofactor">
    <cofactor evidence="1">
        <name>Zn(2+)</name>
        <dbReference type="ChEBI" id="CHEBI:29105"/>
    </cofactor>
</comment>
<dbReference type="Pfam" id="PF05649">
    <property type="entry name" value="Peptidase_M13_N"/>
    <property type="match status" value="1"/>
</dbReference>
<keyword evidence="3" id="KW-0645">Protease</keyword>
<dbReference type="CDD" id="cd08662">
    <property type="entry name" value="M13"/>
    <property type="match status" value="1"/>
</dbReference>
<dbReference type="PRINTS" id="PR00786">
    <property type="entry name" value="NEPRILYSIN"/>
</dbReference>
<evidence type="ECO:0000259" key="10">
    <source>
        <dbReference type="Pfam" id="PF01431"/>
    </source>
</evidence>
<accession>A0A1E8FDA2</accession>
<keyword evidence="9" id="KW-0732">Signal</keyword>
<evidence type="ECO:0000256" key="5">
    <source>
        <dbReference type="ARBA" id="ARBA00022801"/>
    </source>
</evidence>
<dbReference type="PROSITE" id="PS51257">
    <property type="entry name" value="PROKAR_LIPOPROTEIN"/>
    <property type="match status" value="1"/>
</dbReference>
<feature type="domain" description="Peptidase M13 N-terminal" evidence="11">
    <location>
        <begin position="61"/>
        <end position="434"/>
    </location>
</feature>
<dbReference type="SUPFAM" id="SSF55486">
    <property type="entry name" value="Metalloproteases ('zincins'), catalytic domain"/>
    <property type="match status" value="1"/>
</dbReference>
<keyword evidence="4" id="KW-0479">Metal-binding</keyword>
<keyword evidence="6" id="KW-0862">Zinc</keyword>
<dbReference type="Gene3D" id="3.40.390.10">
    <property type="entry name" value="Collagenase (Catalytic Domain)"/>
    <property type="match status" value="1"/>
</dbReference>
<gene>
    <name evidence="12" type="ORF">BFC17_04175</name>
</gene>
<organism evidence="12 13">
    <name type="scientific">Alteromonas lipolytica</name>
    <dbReference type="NCBI Taxonomy" id="1856405"/>
    <lineage>
        <taxon>Bacteria</taxon>
        <taxon>Pseudomonadati</taxon>
        <taxon>Pseudomonadota</taxon>
        <taxon>Gammaproteobacteria</taxon>
        <taxon>Alteromonadales</taxon>
        <taxon>Alteromonadaceae</taxon>
        <taxon>Alteromonas/Salinimonas group</taxon>
        <taxon>Alteromonas</taxon>
    </lineage>
</organism>
<proteinExistence type="inferred from homology"/>
<dbReference type="InterPro" id="IPR024079">
    <property type="entry name" value="MetalloPept_cat_dom_sf"/>
</dbReference>
<dbReference type="InterPro" id="IPR042089">
    <property type="entry name" value="Peptidase_M13_dom_2"/>
</dbReference>
<dbReference type="PROSITE" id="PS51885">
    <property type="entry name" value="NEPRILYSIN"/>
    <property type="match status" value="1"/>
</dbReference>
<feature type="region of interest" description="Disordered" evidence="8">
    <location>
        <begin position="22"/>
        <end position="41"/>
    </location>
</feature>
<dbReference type="Pfam" id="PF01431">
    <property type="entry name" value="Peptidase_M13"/>
    <property type="match status" value="1"/>
</dbReference>
<comment type="caution">
    <text evidence="12">The sequence shown here is derived from an EMBL/GenBank/DDBJ whole genome shotgun (WGS) entry which is preliminary data.</text>
</comment>
<evidence type="ECO:0000256" key="7">
    <source>
        <dbReference type="ARBA" id="ARBA00023049"/>
    </source>
</evidence>
<feature type="domain" description="Peptidase M13 C-terminal" evidence="10">
    <location>
        <begin position="487"/>
        <end position="689"/>
    </location>
</feature>
<dbReference type="Gene3D" id="1.10.1380.10">
    <property type="entry name" value="Neutral endopeptidase , domain2"/>
    <property type="match status" value="1"/>
</dbReference>
<dbReference type="PANTHER" id="PTHR11733">
    <property type="entry name" value="ZINC METALLOPROTEASE FAMILY M13 NEPRILYSIN-RELATED"/>
    <property type="match status" value="1"/>
</dbReference>
<evidence type="ECO:0000313" key="12">
    <source>
        <dbReference type="EMBL" id="OFI33463.1"/>
    </source>
</evidence>
<dbReference type="InterPro" id="IPR000718">
    <property type="entry name" value="Peptidase_M13"/>
</dbReference>
<protein>
    <submittedName>
        <fullName evidence="12">Peptidase</fullName>
    </submittedName>
</protein>
<comment type="similarity">
    <text evidence="2">Belongs to the peptidase M13 family.</text>
</comment>
<evidence type="ECO:0000256" key="9">
    <source>
        <dbReference type="SAM" id="SignalP"/>
    </source>
</evidence>
<keyword evidence="13" id="KW-1185">Reference proteome</keyword>
<dbReference type="RefSeq" id="WP_070177839.1">
    <property type="nucleotide sequence ID" value="NZ_BMJR01000002.1"/>
</dbReference>